<feature type="domain" description="MobA/VirD2-like nuclease" evidence="2">
    <location>
        <begin position="71"/>
        <end position="166"/>
    </location>
</feature>
<gene>
    <name evidence="3" type="ORF">SAMN06265355_1413</name>
</gene>
<evidence type="ECO:0000256" key="1">
    <source>
        <dbReference type="SAM" id="MobiDB-lite"/>
    </source>
</evidence>
<dbReference type="OrthoDB" id="4382201at2"/>
<evidence type="ECO:0000259" key="2">
    <source>
        <dbReference type="Pfam" id="PF03432"/>
    </source>
</evidence>
<evidence type="ECO:0000313" key="4">
    <source>
        <dbReference type="Proteomes" id="UP000198420"/>
    </source>
</evidence>
<accession>A0A239HW48</accession>
<organism evidence="3 4">
    <name type="scientific">Actinomadura mexicana</name>
    <dbReference type="NCBI Taxonomy" id="134959"/>
    <lineage>
        <taxon>Bacteria</taxon>
        <taxon>Bacillati</taxon>
        <taxon>Actinomycetota</taxon>
        <taxon>Actinomycetes</taxon>
        <taxon>Streptosporangiales</taxon>
        <taxon>Thermomonosporaceae</taxon>
        <taxon>Actinomadura</taxon>
    </lineage>
</organism>
<sequence>MIGKVLRGVRVKGLLRYLYGPGANGEHHNPHIVAGFEEAAGLEPGVGPDGRRDFRHLEGLLTQPLALLGERNYRKPVWHCAVRAAPEDPVLTDARWAQIAAEVMQRTGLAPVGDVDAVRWIAVRHADDHVHIVATLARPDGVRPEVWNDGYRVRDACRAVEERFGLRSTAPADRTAARRPKRGETEKAVRRRQAVPSRTVLRRKVQTAAAGACSESEFFERLQADGVLVKRRFSQRTTGELTGYAVAAPGDVNADGQPVWYGGGKLASDLTLPKLRHRWTTADGSVRGSSAVRPLCVRLRWDTRG</sequence>
<dbReference type="Pfam" id="PF03432">
    <property type="entry name" value="Relaxase"/>
    <property type="match status" value="1"/>
</dbReference>
<protein>
    <submittedName>
        <fullName evidence="3">Relaxase/Mobilisation nuclease domain-containing protein</fullName>
    </submittedName>
</protein>
<evidence type="ECO:0000313" key="3">
    <source>
        <dbReference type="EMBL" id="SNS85502.1"/>
    </source>
</evidence>
<dbReference type="EMBL" id="FZNP01000041">
    <property type="protein sequence ID" value="SNS85502.1"/>
    <property type="molecule type" value="Genomic_DNA"/>
</dbReference>
<name>A0A239HW48_9ACTN</name>
<dbReference type="AlphaFoldDB" id="A0A239HW48"/>
<dbReference type="RefSeq" id="WP_089317108.1">
    <property type="nucleotide sequence ID" value="NZ_FZNP01000041.1"/>
</dbReference>
<feature type="region of interest" description="Disordered" evidence="1">
    <location>
        <begin position="169"/>
        <end position="195"/>
    </location>
</feature>
<keyword evidence="4" id="KW-1185">Reference proteome</keyword>
<dbReference type="InterPro" id="IPR005094">
    <property type="entry name" value="Endonuclease_MobA/VirD2"/>
</dbReference>
<reference evidence="4" key="1">
    <citation type="submission" date="2017-06" db="EMBL/GenBank/DDBJ databases">
        <authorList>
            <person name="Varghese N."/>
            <person name="Submissions S."/>
        </authorList>
    </citation>
    <scope>NUCLEOTIDE SEQUENCE [LARGE SCALE GENOMIC DNA]</scope>
    <source>
        <strain evidence="4">DSM 44485</strain>
    </source>
</reference>
<dbReference type="Proteomes" id="UP000198420">
    <property type="component" value="Unassembled WGS sequence"/>
</dbReference>
<proteinExistence type="predicted"/>